<dbReference type="OrthoDB" id="5152119at2759"/>
<reference evidence="1 2" key="1">
    <citation type="submission" date="2020-01" db="EMBL/GenBank/DDBJ databases">
        <title>Identification and distribution of gene clusters putatively required for synthesis of sphingolipid metabolism inhibitors in phylogenetically diverse species of the filamentous fungus Fusarium.</title>
        <authorList>
            <person name="Kim H.-S."/>
            <person name="Busman M."/>
            <person name="Brown D.W."/>
            <person name="Divon H."/>
            <person name="Uhlig S."/>
            <person name="Proctor R.H."/>
        </authorList>
    </citation>
    <scope>NUCLEOTIDE SEQUENCE [LARGE SCALE GENOMIC DNA]</scope>
    <source>
        <strain evidence="1 2">NRRL 20459</strain>
    </source>
</reference>
<name>A0A8H4L416_9HYPO</name>
<dbReference type="Proteomes" id="UP000554235">
    <property type="component" value="Unassembled WGS sequence"/>
</dbReference>
<proteinExistence type="predicted"/>
<dbReference type="AlphaFoldDB" id="A0A8H4L416"/>
<protein>
    <submittedName>
        <fullName evidence="1">Uncharacterized protein</fullName>
    </submittedName>
</protein>
<comment type="caution">
    <text evidence="1">The sequence shown here is derived from an EMBL/GenBank/DDBJ whole genome shotgun (WGS) entry which is preliminary data.</text>
</comment>
<dbReference type="EMBL" id="JAADYS010001495">
    <property type="protein sequence ID" value="KAF4462685.1"/>
    <property type="molecule type" value="Genomic_DNA"/>
</dbReference>
<evidence type="ECO:0000313" key="1">
    <source>
        <dbReference type="EMBL" id="KAF4462685.1"/>
    </source>
</evidence>
<keyword evidence="2" id="KW-1185">Reference proteome</keyword>
<gene>
    <name evidence="1" type="ORF">FALBO_10508</name>
</gene>
<accession>A0A8H4L416</accession>
<evidence type="ECO:0000313" key="2">
    <source>
        <dbReference type="Proteomes" id="UP000554235"/>
    </source>
</evidence>
<sequence>MQRFDAESLRMIIGGHAVSDFNRLPAPKRKAILTRHLVHTEAVVIGPGPLLRRWWRKNDGKPEEPDKQLRNEACEIYYGENTFIVTLGMLWEFLKHLLSHDEEDFSVAPLVGTILVDLILVDLKKERDFYMVDIESRLEDLFLFTHAKQITLRLVGGRTFDGMDTAGHELMHCVEESVERLIWKFGLRFDIKKCPEGREAEARSIKYYWSPPTEETKQRVEEGIGSFKDITQVEIAYRMEDLRSDEQRERGLERRLSLSE</sequence>
<organism evidence="1 2">
    <name type="scientific">Fusarium albosuccineum</name>
    <dbReference type="NCBI Taxonomy" id="1237068"/>
    <lineage>
        <taxon>Eukaryota</taxon>
        <taxon>Fungi</taxon>
        <taxon>Dikarya</taxon>
        <taxon>Ascomycota</taxon>
        <taxon>Pezizomycotina</taxon>
        <taxon>Sordariomycetes</taxon>
        <taxon>Hypocreomycetidae</taxon>
        <taxon>Hypocreales</taxon>
        <taxon>Nectriaceae</taxon>
        <taxon>Fusarium</taxon>
        <taxon>Fusarium decemcellulare species complex</taxon>
    </lineage>
</organism>